<protein>
    <submittedName>
        <fullName evidence="1">Uncharacterized protein</fullName>
    </submittedName>
</protein>
<gene>
    <name evidence="1" type="ORF">BYL167_LOCUS42364</name>
    <name evidence="2" type="ORF">GIL414_LOCUS55073</name>
</gene>
<dbReference type="Proteomes" id="UP000681967">
    <property type="component" value="Unassembled WGS sequence"/>
</dbReference>
<reference evidence="1" key="1">
    <citation type="submission" date="2021-02" db="EMBL/GenBank/DDBJ databases">
        <authorList>
            <person name="Nowell W R."/>
        </authorList>
    </citation>
    <scope>NUCLEOTIDE SEQUENCE</scope>
</reference>
<evidence type="ECO:0000313" key="2">
    <source>
        <dbReference type="EMBL" id="CAF4964913.1"/>
    </source>
</evidence>
<feature type="non-terminal residue" evidence="1">
    <location>
        <position position="1"/>
    </location>
</feature>
<dbReference type="InterPro" id="IPR016162">
    <property type="entry name" value="Ald_DH_N"/>
</dbReference>
<sequence>GKPLREAVGEILYGASYIEWFAEEAKRIHGDVLPSILPNRRS</sequence>
<accession>A0A8S2ZNQ0</accession>
<name>A0A8S2ZNQ0_9BILA</name>
<feature type="non-terminal residue" evidence="1">
    <location>
        <position position="42"/>
    </location>
</feature>
<evidence type="ECO:0000313" key="1">
    <source>
        <dbReference type="EMBL" id="CAF4655584.1"/>
    </source>
</evidence>
<comment type="caution">
    <text evidence="1">The sequence shown here is derived from an EMBL/GenBank/DDBJ whole genome shotgun (WGS) entry which is preliminary data.</text>
</comment>
<dbReference type="InterPro" id="IPR016161">
    <property type="entry name" value="Ald_DH/histidinol_DH"/>
</dbReference>
<evidence type="ECO:0000313" key="3">
    <source>
        <dbReference type="Proteomes" id="UP000681967"/>
    </source>
</evidence>
<dbReference type="EMBL" id="CAJOBJ010194630">
    <property type="protein sequence ID" value="CAF4964913.1"/>
    <property type="molecule type" value="Genomic_DNA"/>
</dbReference>
<dbReference type="Proteomes" id="UP000681720">
    <property type="component" value="Unassembled WGS sequence"/>
</dbReference>
<proteinExistence type="predicted"/>
<dbReference type="EMBL" id="CAJOBH010109768">
    <property type="protein sequence ID" value="CAF4655584.1"/>
    <property type="molecule type" value="Genomic_DNA"/>
</dbReference>
<dbReference type="GO" id="GO:0016491">
    <property type="term" value="F:oxidoreductase activity"/>
    <property type="evidence" value="ECO:0007669"/>
    <property type="project" value="InterPro"/>
</dbReference>
<dbReference type="Gene3D" id="3.40.605.10">
    <property type="entry name" value="Aldehyde Dehydrogenase, Chain A, domain 1"/>
    <property type="match status" value="1"/>
</dbReference>
<dbReference type="AlphaFoldDB" id="A0A8S2ZNQ0"/>
<organism evidence="1 3">
    <name type="scientific">Rotaria magnacalcarata</name>
    <dbReference type="NCBI Taxonomy" id="392030"/>
    <lineage>
        <taxon>Eukaryota</taxon>
        <taxon>Metazoa</taxon>
        <taxon>Spiralia</taxon>
        <taxon>Gnathifera</taxon>
        <taxon>Rotifera</taxon>
        <taxon>Eurotatoria</taxon>
        <taxon>Bdelloidea</taxon>
        <taxon>Philodinida</taxon>
        <taxon>Philodinidae</taxon>
        <taxon>Rotaria</taxon>
    </lineage>
</organism>
<dbReference type="SUPFAM" id="SSF53720">
    <property type="entry name" value="ALDH-like"/>
    <property type="match status" value="1"/>
</dbReference>